<dbReference type="EMBL" id="QVLS01000002">
    <property type="protein sequence ID" value="RFP81234.1"/>
    <property type="molecule type" value="Genomic_DNA"/>
</dbReference>
<gene>
    <name evidence="5" type="ORF">DY262_05565</name>
</gene>
<dbReference type="AlphaFoldDB" id="A0A372ENJ3"/>
<proteinExistence type="predicted"/>
<dbReference type="Pfam" id="PF01638">
    <property type="entry name" value="HxlR"/>
    <property type="match status" value="1"/>
</dbReference>
<evidence type="ECO:0000256" key="1">
    <source>
        <dbReference type="ARBA" id="ARBA00023015"/>
    </source>
</evidence>
<keyword evidence="3" id="KW-0804">Transcription</keyword>
<accession>A0A372ENJ3</accession>
<dbReference type="PANTHER" id="PTHR33204:SF37">
    <property type="entry name" value="HTH-TYPE TRANSCRIPTIONAL REGULATOR YODB"/>
    <property type="match status" value="1"/>
</dbReference>
<sequence length="104" mass="11751">MSKDQQAVTQLFELLESRYAMRVLWALSDGHPQTFRLLQDSVGGITPNTLNTRIKELRAARLIDHNGSGYRLTPQGADLARRLAEMRGFASRWQQRAAARANGR</sequence>
<keyword evidence="1" id="KW-0805">Transcription regulation</keyword>
<dbReference type="GO" id="GO:0003677">
    <property type="term" value="F:DNA binding"/>
    <property type="evidence" value="ECO:0007669"/>
    <property type="project" value="UniProtKB-KW"/>
</dbReference>
<dbReference type="PANTHER" id="PTHR33204">
    <property type="entry name" value="TRANSCRIPTIONAL REGULATOR, MARR FAMILY"/>
    <property type="match status" value="1"/>
</dbReference>
<dbReference type="SUPFAM" id="SSF46785">
    <property type="entry name" value="Winged helix' DNA-binding domain"/>
    <property type="match status" value="1"/>
</dbReference>
<name>A0A372ENJ3_9BURK</name>
<evidence type="ECO:0000259" key="4">
    <source>
        <dbReference type="Pfam" id="PF01638"/>
    </source>
</evidence>
<dbReference type="InterPro" id="IPR036388">
    <property type="entry name" value="WH-like_DNA-bd_sf"/>
</dbReference>
<evidence type="ECO:0000256" key="3">
    <source>
        <dbReference type="ARBA" id="ARBA00023163"/>
    </source>
</evidence>
<protein>
    <submittedName>
        <fullName evidence="5">Transcriptional regulator</fullName>
    </submittedName>
</protein>
<feature type="domain" description="HTH hxlR-type" evidence="4">
    <location>
        <begin position="14"/>
        <end position="96"/>
    </location>
</feature>
<dbReference type="InterPro" id="IPR002577">
    <property type="entry name" value="HTH_HxlR"/>
</dbReference>
<comment type="caution">
    <text evidence="5">The sequence shown here is derived from an EMBL/GenBank/DDBJ whole genome shotgun (WGS) entry which is preliminary data.</text>
</comment>
<keyword evidence="2" id="KW-0238">DNA-binding</keyword>
<dbReference type="Gene3D" id="1.10.10.10">
    <property type="entry name" value="Winged helix-like DNA-binding domain superfamily/Winged helix DNA-binding domain"/>
    <property type="match status" value="1"/>
</dbReference>
<keyword evidence="6" id="KW-1185">Reference proteome</keyword>
<organism evidence="5 6">
    <name type="scientific">Hydrogenophaga borbori</name>
    <dbReference type="NCBI Taxonomy" id="2294117"/>
    <lineage>
        <taxon>Bacteria</taxon>
        <taxon>Pseudomonadati</taxon>
        <taxon>Pseudomonadota</taxon>
        <taxon>Betaproteobacteria</taxon>
        <taxon>Burkholderiales</taxon>
        <taxon>Comamonadaceae</taxon>
        <taxon>Hydrogenophaga</taxon>
    </lineage>
</organism>
<evidence type="ECO:0000313" key="6">
    <source>
        <dbReference type="Proteomes" id="UP000261931"/>
    </source>
</evidence>
<reference evidence="5 6" key="1">
    <citation type="submission" date="2018-08" db="EMBL/GenBank/DDBJ databases">
        <title>Hydrogenophaga sp. LA-38 isolated from sludge.</title>
        <authorList>
            <person name="Im W.-T."/>
        </authorList>
    </citation>
    <scope>NUCLEOTIDE SEQUENCE [LARGE SCALE GENOMIC DNA]</scope>
    <source>
        <strain evidence="5 6">LA-38</strain>
    </source>
</reference>
<evidence type="ECO:0000313" key="5">
    <source>
        <dbReference type="EMBL" id="RFP81234.1"/>
    </source>
</evidence>
<evidence type="ECO:0000256" key="2">
    <source>
        <dbReference type="ARBA" id="ARBA00023125"/>
    </source>
</evidence>
<dbReference type="InterPro" id="IPR036390">
    <property type="entry name" value="WH_DNA-bd_sf"/>
</dbReference>
<dbReference type="Proteomes" id="UP000261931">
    <property type="component" value="Unassembled WGS sequence"/>
</dbReference>
<dbReference type="RefSeq" id="WP_116957947.1">
    <property type="nucleotide sequence ID" value="NZ_QVLS01000002.1"/>
</dbReference>